<reference evidence="5" key="2">
    <citation type="journal article" date="2021" name="PeerJ">
        <title>Extensive microbial diversity within the chicken gut microbiome revealed by metagenomics and culture.</title>
        <authorList>
            <person name="Gilroy R."/>
            <person name="Ravi A."/>
            <person name="Getino M."/>
            <person name="Pursley I."/>
            <person name="Horton D.L."/>
            <person name="Alikhan N.F."/>
            <person name="Baker D."/>
            <person name="Gharbi K."/>
            <person name="Hall N."/>
            <person name="Watson M."/>
            <person name="Adriaenssens E.M."/>
            <person name="Foster-Nyarko E."/>
            <person name="Jarju S."/>
            <person name="Secka A."/>
            <person name="Antonio M."/>
            <person name="Oren A."/>
            <person name="Chaudhuri R.R."/>
            <person name="La Ragione R."/>
            <person name="Hildebrand F."/>
            <person name="Pallen M.J."/>
        </authorList>
    </citation>
    <scope>NUCLEOTIDE SEQUENCE</scope>
    <source>
        <strain evidence="5">ChiW16-3235</strain>
    </source>
</reference>
<sequence length="1028" mass="114283">MNKKKRIRYAVFIFVCFLALIFFIANIVVTQEQFLYNTVCSVLGWPRRTLVSGDPSQYQYYTSDYSTKEETLSAANAFNEKIVEEGIVLLKNEDALPIPTPESDQSVSRKPKLSVFGHNSVNLVYGGSGSAGGDGSEGASTIYDSLQAAGYEYNPVLKSFYESSAAGEVRDTPTMGDNTLAGVRIGETPIGNYTDAVRQSYSEYSDAAVVVLSRVGGEGFDLPRTMKTSLTDSGEKVEGARSAEDHYLQLDENEVNMLREVMEHFDNIIIVINSSQTIELGFLDDPSHYLYTDGNWATSDQAQRQMDKIKGALWIGSPGKSGINALGRVMNGSVNPSGKTVDTYARDFTKDPTYNNFGTNNVLHGNEYYTINSKGNPMGREEYLVEYEEGIYVGYRYYETRYITEGENGDAWYQDNVVYPLGYGLSYTTFDWQLLNKEELENMAVTPESTFTVKVRVTNTGDVAGKDVVQVYVNPPYYDGGIEKSEVVLVGFAKTPLLPAAKDATADNPNWCDLEIEVKAEYFASYDYNDANTNEHTGYEIEHGDYELRVSRNAHDALDAAVVNVPEDIKMTEDVKTGATVQNRFDDVSGYIKKYMSRTDFDGTWPQSPTQDERIVTQEFLDSLTWDGNDAGEKWEATQMPEGGTGKSVQLYELIGKPYNDPLWEDLLDQLSIETMAELIGTGNYHSMAIDAIGKPKTIDSDGPVGFTPFMGDPSVYGTCTYASGCLLGATYNVELAKEMGEMIGNEGIIGNVAGDGTPYSGWYAPAVNIHRSPFSGRNWEYYSEDGYLSGIMAANVIQGAQSKGVYTFIKHFALNDQETNRNGVLTWANEQSMRELYFRPFEIAVKDGGTRAVMSSFNRIGTVWTGGSYELLTEVLRDEWGFEGMVITDYNYATPYMDPDQMIRAGGDLNLTQKWWPGTENTPTQVTSLRQATKNILYTVANSNAMNGYGYGVVYKYLLPYWVIGLIVADCVIVALLGIWAFFLIRGYLRRKKARLAGVQESGIADDASTFTINKISQEDDEHEKNE</sequence>
<comment type="similarity">
    <text evidence="1">Belongs to the glycosyl hydrolase 3 family.</text>
</comment>
<dbReference type="InterPro" id="IPR001764">
    <property type="entry name" value="Glyco_hydro_3_N"/>
</dbReference>
<name>A0A9D1E722_9FIRM</name>
<dbReference type="Gene3D" id="3.20.20.300">
    <property type="entry name" value="Glycoside hydrolase, family 3, N-terminal domain"/>
    <property type="match status" value="1"/>
</dbReference>
<dbReference type="PRINTS" id="PR00133">
    <property type="entry name" value="GLHYDRLASE3"/>
</dbReference>
<feature type="domain" description="Fibronectin type III-like" evidence="4">
    <location>
        <begin position="467"/>
        <end position="554"/>
    </location>
</feature>
<dbReference type="PANTHER" id="PTHR42715">
    <property type="entry name" value="BETA-GLUCOSIDASE"/>
    <property type="match status" value="1"/>
</dbReference>
<dbReference type="Proteomes" id="UP000823913">
    <property type="component" value="Unassembled WGS sequence"/>
</dbReference>
<evidence type="ECO:0000259" key="4">
    <source>
        <dbReference type="SMART" id="SM01217"/>
    </source>
</evidence>
<dbReference type="SUPFAM" id="SSF52279">
    <property type="entry name" value="Beta-D-glucan exohydrolase, C-terminal domain"/>
    <property type="match status" value="1"/>
</dbReference>
<dbReference type="Pfam" id="PF01915">
    <property type="entry name" value="Glyco_hydro_3_C"/>
    <property type="match status" value="1"/>
</dbReference>
<organism evidence="5 6">
    <name type="scientific">Candidatus Coproplasma avicola</name>
    <dbReference type="NCBI Taxonomy" id="2840744"/>
    <lineage>
        <taxon>Bacteria</taxon>
        <taxon>Bacillati</taxon>
        <taxon>Bacillota</taxon>
        <taxon>Clostridia</taxon>
        <taxon>Eubacteriales</taxon>
        <taxon>Candidatus Coproplasma</taxon>
    </lineage>
</organism>
<reference evidence="5" key="1">
    <citation type="submission" date="2020-10" db="EMBL/GenBank/DDBJ databases">
        <authorList>
            <person name="Gilroy R."/>
        </authorList>
    </citation>
    <scope>NUCLEOTIDE SEQUENCE</scope>
    <source>
        <strain evidence="5">ChiW16-3235</strain>
    </source>
</reference>
<dbReference type="InterPro" id="IPR026891">
    <property type="entry name" value="Fn3-like"/>
</dbReference>
<keyword evidence="3" id="KW-1133">Transmembrane helix</keyword>
<dbReference type="InterPro" id="IPR050288">
    <property type="entry name" value="Cellulose_deg_GH3"/>
</dbReference>
<dbReference type="GO" id="GO:0005975">
    <property type="term" value="P:carbohydrate metabolic process"/>
    <property type="evidence" value="ECO:0007669"/>
    <property type="project" value="InterPro"/>
</dbReference>
<dbReference type="Gene3D" id="3.40.50.1700">
    <property type="entry name" value="Glycoside hydrolase family 3 C-terminal domain"/>
    <property type="match status" value="1"/>
</dbReference>
<dbReference type="GO" id="GO:0004553">
    <property type="term" value="F:hydrolase activity, hydrolyzing O-glycosyl compounds"/>
    <property type="evidence" value="ECO:0007669"/>
    <property type="project" value="InterPro"/>
</dbReference>
<dbReference type="InterPro" id="IPR017853">
    <property type="entry name" value="GH"/>
</dbReference>
<dbReference type="EMBL" id="DVHK01000109">
    <property type="protein sequence ID" value="HIR67411.1"/>
    <property type="molecule type" value="Genomic_DNA"/>
</dbReference>
<keyword evidence="3" id="KW-0812">Transmembrane</keyword>
<dbReference type="SMART" id="SM01217">
    <property type="entry name" value="Fn3_like"/>
    <property type="match status" value="1"/>
</dbReference>
<evidence type="ECO:0000256" key="3">
    <source>
        <dbReference type="SAM" id="Phobius"/>
    </source>
</evidence>
<keyword evidence="3" id="KW-0472">Membrane</keyword>
<comment type="caution">
    <text evidence="5">The sequence shown here is derived from an EMBL/GenBank/DDBJ whole genome shotgun (WGS) entry which is preliminary data.</text>
</comment>
<evidence type="ECO:0000313" key="5">
    <source>
        <dbReference type="EMBL" id="HIR67411.1"/>
    </source>
</evidence>
<dbReference type="Pfam" id="PF00933">
    <property type="entry name" value="Glyco_hydro_3"/>
    <property type="match status" value="1"/>
</dbReference>
<dbReference type="InterPro" id="IPR002772">
    <property type="entry name" value="Glyco_hydro_3_C"/>
</dbReference>
<dbReference type="InterPro" id="IPR036962">
    <property type="entry name" value="Glyco_hydro_3_N_sf"/>
</dbReference>
<dbReference type="InterPro" id="IPR036881">
    <property type="entry name" value="Glyco_hydro_3_C_sf"/>
</dbReference>
<gene>
    <name evidence="5" type="ORF">IAB94_05145</name>
</gene>
<dbReference type="Gene3D" id="2.60.40.10">
    <property type="entry name" value="Immunoglobulins"/>
    <property type="match status" value="1"/>
</dbReference>
<dbReference type="InterPro" id="IPR013783">
    <property type="entry name" value="Ig-like_fold"/>
</dbReference>
<evidence type="ECO:0000313" key="6">
    <source>
        <dbReference type="Proteomes" id="UP000823913"/>
    </source>
</evidence>
<dbReference type="PANTHER" id="PTHR42715:SF10">
    <property type="entry name" value="BETA-GLUCOSIDASE"/>
    <property type="match status" value="1"/>
</dbReference>
<keyword evidence="2 5" id="KW-0378">Hydrolase</keyword>
<proteinExistence type="inferred from homology"/>
<evidence type="ECO:0000256" key="1">
    <source>
        <dbReference type="ARBA" id="ARBA00005336"/>
    </source>
</evidence>
<feature type="transmembrane region" description="Helical" evidence="3">
    <location>
        <begin position="962"/>
        <end position="986"/>
    </location>
</feature>
<evidence type="ECO:0000256" key="2">
    <source>
        <dbReference type="ARBA" id="ARBA00022801"/>
    </source>
</evidence>
<accession>A0A9D1E722</accession>
<dbReference type="SUPFAM" id="SSF51445">
    <property type="entry name" value="(Trans)glycosidases"/>
    <property type="match status" value="1"/>
</dbReference>
<protein>
    <submittedName>
        <fullName evidence="5">Glycoside hydrolase family 3 C-terminal domain-containing protein</fullName>
    </submittedName>
</protein>
<dbReference type="AlphaFoldDB" id="A0A9D1E722"/>